<feature type="non-terminal residue" evidence="1">
    <location>
        <position position="73"/>
    </location>
</feature>
<reference evidence="1 2" key="1">
    <citation type="submission" date="2019-08" db="EMBL/GenBank/DDBJ databases">
        <title>A chromosome-level genome assembly, high-density linkage maps, and genome scans reveal the genomic architecture of hybrid incompatibilities underlying speciation via character displacement in darters (Percidae: Etheostominae).</title>
        <authorList>
            <person name="Moran R.L."/>
            <person name="Catchen J.M."/>
            <person name="Fuller R.C."/>
        </authorList>
    </citation>
    <scope>NUCLEOTIDE SEQUENCE [LARGE SCALE GENOMIC DNA]</scope>
    <source>
        <strain evidence="1">EspeVRDwgs_2016</strain>
        <tissue evidence="1">Muscle</tissue>
    </source>
</reference>
<comment type="caution">
    <text evidence="1">The sequence shown here is derived from an EMBL/GenBank/DDBJ whole genome shotgun (WGS) entry which is preliminary data.</text>
</comment>
<evidence type="ECO:0000313" key="1">
    <source>
        <dbReference type="EMBL" id="KAA8586156.1"/>
    </source>
</evidence>
<dbReference type="Pfam" id="PF02393">
    <property type="entry name" value="US22"/>
    <property type="match status" value="1"/>
</dbReference>
<dbReference type="AlphaFoldDB" id="A0A5J5D043"/>
<dbReference type="Proteomes" id="UP000327493">
    <property type="component" value="Chromosome 14"/>
</dbReference>
<sequence length="73" mass="8142">MQVLGVVEGTSCPCEQLVLMTCEDRRVYAYDGEGEELHLVASSLDQLRLEGIEYPASKTYYDGEAFKDMVSSD</sequence>
<accession>A0A5J5D043</accession>
<protein>
    <submittedName>
        <fullName evidence="1">Uncharacterized protein</fullName>
    </submittedName>
</protein>
<dbReference type="InterPro" id="IPR003360">
    <property type="entry name" value="US22-like"/>
</dbReference>
<evidence type="ECO:0000313" key="2">
    <source>
        <dbReference type="Proteomes" id="UP000327493"/>
    </source>
</evidence>
<organism evidence="1 2">
    <name type="scientific">Etheostoma spectabile</name>
    <name type="common">orangethroat darter</name>
    <dbReference type="NCBI Taxonomy" id="54343"/>
    <lineage>
        <taxon>Eukaryota</taxon>
        <taxon>Metazoa</taxon>
        <taxon>Chordata</taxon>
        <taxon>Craniata</taxon>
        <taxon>Vertebrata</taxon>
        <taxon>Euteleostomi</taxon>
        <taxon>Actinopterygii</taxon>
        <taxon>Neopterygii</taxon>
        <taxon>Teleostei</taxon>
        <taxon>Neoteleostei</taxon>
        <taxon>Acanthomorphata</taxon>
        <taxon>Eupercaria</taxon>
        <taxon>Perciformes</taxon>
        <taxon>Percoidei</taxon>
        <taxon>Percidae</taxon>
        <taxon>Etheostomatinae</taxon>
        <taxon>Etheostoma</taxon>
    </lineage>
</organism>
<name>A0A5J5D043_9PERO</name>
<dbReference type="EMBL" id="VOFY01000014">
    <property type="protein sequence ID" value="KAA8586156.1"/>
    <property type="molecule type" value="Genomic_DNA"/>
</dbReference>
<keyword evidence="2" id="KW-1185">Reference proteome</keyword>
<gene>
    <name evidence="1" type="ORF">FQN60_007725</name>
</gene>
<proteinExistence type="predicted"/>